<feature type="signal peptide" evidence="2">
    <location>
        <begin position="1"/>
        <end position="30"/>
    </location>
</feature>
<organism evidence="3 4">
    <name type="scientific">Rhamnella rubrinervis</name>
    <dbReference type="NCBI Taxonomy" id="2594499"/>
    <lineage>
        <taxon>Eukaryota</taxon>
        <taxon>Viridiplantae</taxon>
        <taxon>Streptophyta</taxon>
        <taxon>Embryophyta</taxon>
        <taxon>Tracheophyta</taxon>
        <taxon>Spermatophyta</taxon>
        <taxon>Magnoliopsida</taxon>
        <taxon>eudicotyledons</taxon>
        <taxon>Gunneridae</taxon>
        <taxon>Pentapetalae</taxon>
        <taxon>rosids</taxon>
        <taxon>fabids</taxon>
        <taxon>Rosales</taxon>
        <taxon>Rhamnaceae</taxon>
        <taxon>rhamnoid group</taxon>
        <taxon>Rhamneae</taxon>
        <taxon>Rhamnella</taxon>
    </lineage>
</organism>
<evidence type="ECO:0000313" key="4">
    <source>
        <dbReference type="Proteomes" id="UP000796880"/>
    </source>
</evidence>
<keyword evidence="4" id="KW-1185">Reference proteome</keyword>
<feature type="region of interest" description="Disordered" evidence="1">
    <location>
        <begin position="38"/>
        <end position="71"/>
    </location>
</feature>
<keyword evidence="2" id="KW-0732">Signal</keyword>
<protein>
    <submittedName>
        <fullName evidence="3">Uncharacterized protein</fullName>
    </submittedName>
</protein>
<dbReference type="AlphaFoldDB" id="A0A8K0GN56"/>
<evidence type="ECO:0000313" key="3">
    <source>
        <dbReference type="EMBL" id="KAF3430991.1"/>
    </source>
</evidence>
<dbReference type="Proteomes" id="UP000796880">
    <property type="component" value="Unassembled WGS sequence"/>
</dbReference>
<comment type="caution">
    <text evidence="3">The sequence shown here is derived from an EMBL/GenBank/DDBJ whole genome shotgun (WGS) entry which is preliminary data.</text>
</comment>
<feature type="chain" id="PRO_5035455085" evidence="2">
    <location>
        <begin position="31"/>
        <end position="116"/>
    </location>
</feature>
<reference evidence="3" key="1">
    <citation type="submission" date="2020-03" db="EMBL/GenBank/DDBJ databases">
        <title>A high-quality chromosome-level genome assembly of a woody plant with both climbing and erect habits, Rhamnella rubrinervis.</title>
        <authorList>
            <person name="Lu Z."/>
            <person name="Yang Y."/>
            <person name="Zhu X."/>
            <person name="Sun Y."/>
        </authorList>
    </citation>
    <scope>NUCLEOTIDE SEQUENCE</scope>
    <source>
        <strain evidence="3">BYM</strain>
        <tissue evidence="3">Leaf</tissue>
    </source>
</reference>
<feature type="compositionally biased region" description="Basic and acidic residues" evidence="1">
    <location>
        <begin position="39"/>
        <end position="71"/>
    </location>
</feature>
<accession>A0A8K0GN56</accession>
<evidence type="ECO:0000256" key="1">
    <source>
        <dbReference type="SAM" id="MobiDB-lite"/>
    </source>
</evidence>
<proteinExistence type="predicted"/>
<evidence type="ECO:0000256" key="2">
    <source>
        <dbReference type="SAM" id="SignalP"/>
    </source>
</evidence>
<sequence>MAEMMSKMQVSNLAVLVAAMALMANYFVSCGNSNIGDVGSDHPHPHHNDGSNVKESHDLAPHSHDNSNRKMEAPDQEDLYYCQGEPCLSLFQNCKNGCFCLPVMVMGGVCVGGCCK</sequence>
<dbReference type="EMBL" id="VOIH02000012">
    <property type="protein sequence ID" value="KAF3430991.1"/>
    <property type="molecule type" value="Genomic_DNA"/>
</dbReference>
<gene>
    <name evidence="3" type="ORF">FNV43_RR25721</name>
</gene>
<name>A0A8K0GN56_9ROSA</name>